<dbReference type="SUPFAM" id="SSF54001">
    <property type="entry name" value="Cysteine proteinases"/>
    <property type="match status" value="1"/>
</dbReference>
<name>A0A2I0CQC6_9PSED</name>
<accession>A0A2I0CQC6</accession>
<evidence type="ECO:0000313" key="2">
    <source>
        <dbReference type="Proteomes" id="UP000242861"/>
    </source>
</evidence>
<dbReference type="Proteomes" id="UP000242861">
    <property type="component" value="Unassembled WGS sequence"/>
</dbReference>
<dbReference type="PANTHER" id="PTHR39327">
    <property type="match status" value="1"/>
</dbReference>
<dbReference type="NCBIfam" id="NF045674">
    <property type="entry name" value="CystProtLapG"/>
    <property type="match status" value="1"/>
</dbReference>
<organism evidence="1 2">
    <name type="scientific">Pseudomonas fluvialis</name>
    <dbReference type="NCBI Taxonomy" id="1793966"/>
    <lineage>
        <taxon>Bacteria</taxon>
        <taxon>Pseudomonadati</taxon>
        <taxon>Pseudomonadota</taxon>
        <taxon>Gammaproteobacteria</taxon>
        <taxon>Pseudomonadales</taxon>
        <taxon>Pseudomonadaceae</taxon>
        <taxon>Pseudomonas</taxon>
    </lineage>
</organism>
<dbReference type="InterPro" id="IPR010319">
    <property type="entry name" value="Transglutaminase-like_Cys_pept"/>
</dbReference>
<dbReference type="PANTHER" id="PTHR39327:SF1">
    <property type="entry name" value="BLR5470 PROTEIN"/>
    <property type="match status" value="1"/>
</dbReference>
<dbReference type="AlphaFoldDB" id="A0A2I0CQC6"/>
<comment type="caution">
    <text evidence="1">The sequence shown here is derived from an EMBL/GenBank/DDBJ whole genome shotgun (WGS) entry which is preliminary data.</text>
</comment>
<dbReference type="Gene3D" id="3.10.620.30">
    <property type="match status" value="1"/>
</dbReference>
<reference evidence="2" key="1">
    <citation type="submission" date="2017-12" db="EMBL/GenBank/DDBJ databases">
        <authorList>
            <person name="Yu X.-Y."/>
        </authorList>
    </citation>
    <scope>NUCLEOTIDE SEQUENCE [LARGE SCALE GENOMIC DNA]</scope>
    <source>
        <strain evidence="2">ZYSR67-Z</strain>
    </source>
</reference>
<proteinExistence type="predicted"/>
<dbReference type="InterPro" id="IPR038765">
    <property type="entry name" value="Papain-like_cys_pep_sf"/>
</dbReference>
<sequence length="219" mass="25012">MPHRHRWFACLLVVLLAVAGSLQAGWDFARIMARAEQLYGHSPAGQQRLQDWQRLLQSQVDQAERQQLEAVNRFFNQRLRFADDRQIWAATDYWATPVQALQRGAADCEDYAIAKYFSLRQLGVPSHKLRITYVKALRLNQAHMVLTYYPSPGAEPLVLDNLIDAIRPAGQRNDLKPVYAFNAEGLWVPGPQGGKQVGDSKRLSRWQDLLKKMQAEGFP</sequence>
<dbReference type="EMBL" id="PIYS01000015">
    <property type="protein sequence ID" value="PKF71341.1"/>
    <property type="molecule type" value="Genomic_DNA"/>
</dbReference>
<protein>
    <recommendedName>
        <fullName evidence="3">Transglutaminase</fullName>
    </recommendedName>
</protein>
<evidence type="ECO:0000313" key="1">
    <source>
        <dbReference type="EMBL" id="PKF71341.1"/>
    </source>
</evidence>
<dbReference type="Pfam" id="PF06035">
    <property type="entry name" value="Peptidase_C93"/>
    <property type="match status" value="1"/>
</dbReference>
<evidence type="ECO:0008006" key="3">
    <source>
        <dbReference type="Google" id="ProtNLM"/>
    </source>
</evidence>
<gene>
    <name evidence="1" type="ORF">CW360_08650</name>
</gene>